<sequence length="521" mass="58315">MIPTLDMHSTLILSLSVIAVVIVDRLARKKRASGGLPLPPGPTGLPLVGSLFSLDKRDVFYTYRDWTATYGDMVYARFLNEEMIIINSEKIAVDLLDKRSNNYSDRPFLAALKPYGWGFSFADVNYGDYWRIRRKLFHHTFRADAVAKFQPMQISKVHQLLANILECPEDYAAHLETYNSCITMSIVYGYDAKPRDDPLVDITSKAMHGPLKVFTPEGCPLVNAFPFLLRLPTWFPGATLARHARASHDNIQSMGVAAIPYMEKKMINGTAVPSLVTDMLERLEEVEADKKAAFEAAVKDVMTTTVAGASETTTATLLVFILAMVLHPEIQQRAQVHLDAVVGRDRLPEFSDRELLPYVEAILIECMRWEPVSPIGRPHTATESDVYEGYYIPKGVTIVANAWAMSRNESAFPNASEFKPERWLDAEGRLTVDGPPGFVFGFGRRVCPGRWAADAGIWIALCSLLANFEFHKAKDAKGREIDFVPTFTTGFVRMPDPFPSRVVARPGFDSERLAQWVRAST</sequence>
<accession>A0ACB8B3U3</accession>
<proteinExistence type="predicted"/>
<gene>
    <name evidence="1" type="ORF">BV22DRAFT_842611</name>
</gene>
<evidence type="ECO:0000313" key="2">
    <source>
        <dbReference type="Proteomes" id="UP000790709"/>
    </source>
</evidence>
<dbReference type="Proteomes" id="UP000790709">
    <property type="component" value="Unassembled WGS sequence"/>
</dbReference>
<dbReference type="EMBL" id="MU266626">
    <property type="protein sequence ID" value="KAH7919833.1"/>
    <property type="molecule type" value="Genomic_DNA"/>
</dbReference>
<name>A0ACB8B3U3_9AGAM</name>
<evidence type="ECO:0000313" key="1">
    <source>
        <dbReference type="EMBL" id="KAH7919833.1"/>
    </source>
</evidence>
<comment type="caution">
    <text evidence="1">The sequence shown here is derived from an EMBL/GenBank/DDBJ whole genome shotgun (WGS) entry which is preliminary data.</text>
</comment>
<protein>
    <submittedName>
        <fullName evidence="1">Cytochrome P450</fullName>
    </submittedName>
</protein>
<reference evidence="1" key="1">
    <citation type="journal article" date="2021" name="New Phytol.">
        <title>Evolutionary innovations through gain and loss of genes in the ectomycorrhizal Boletales.</title>
        <authorList>
            <person name="Wu G."/>
            <person name="Miyauchi S."/>
            <person name="Morin E."/>
            <person name="Kuo A."/>
            <person name="Drula E."/>
            <person name="Varga T."/>
            <person name="Kohler A."/>
            <person name="Feng B."/>
            <person name="Cao Y."/>
            <person name="Lipzen A."/>
            <person name="Daum C."/>
            <person name="Hundley H."/>
            <person name="Pangilinan J."/>
            <person name="Johnson J."/>
            <person name="Barry K."/>
            <person name="LaButti K."/>
            <person name="Ng V."/>
            <person name="Ahrendt S."/>
            <person name="Min B."/>
            <person name="Choi I.G."/>
            <person name="Park H."/>
            <person name="Plett J.M."/>
            <person name="Magnuson J."/>
            <person name="Spatafora J.W."/>
            <person name="Nagy L.G."/>
            <person name="Henrissat B."/>
            <person name="Grigoriev I.V."/>
            <person name="Yang Z.L."/>
            <person name="Xu J."/>
            <person name="Martin F.M."/>
        </authorList>
    </citation>
    <scope>NUCLEOTIDE SEQUENCE</scope>
    <source>
        <strain evidence="1">KUC20120723A-06</strain>
    </source>
</reference>
<organism evidence="1 2">
    <name type="scientific">Leucogyrophana mollusca</name>
    <dbReference type="NCBI Taxonomy" id="85980"/>
    <lineage>
        <taxon>Eukaryota</taxon>
        <taxon>Fungi</taxon>
        <taxon>Dikarya</taxon>
        <taxon>Basidiomycota</taxon>
        <taxon>Agaricomycotina</taxon>
        <taxon>Agaricomycetes</taxon>
        <taxon>Agaricomycetidae</taxon>
        <taxon>Boletales</taxon>
        <taxon>Boletales incertae sedis</taxon>
        <taxon>Leucogyrophana</taxon>
    </lineage>
</organism>
<keyword evidence="2" id="KW-1185">Reference proteome</keyword>